<accession>A0A8T0DY32</accession>
<dbReference type="AlphaFoldDB" id="A0A8T0DY32"/>
<keyword evidence="3" id="KW-1185">Reference proteome</keyword>
<feature type="region of interest" description="Disordered" evidence="1">
    <location>
        <begin position="1"/>
        <end position="24"/>
    </location>
</feature>
<dbReference type="EMBL" id="JTDF01000416">
    <property type="protein sequence ID" value="KAF8571617.1"/>
    <property type="molecule type" value="Genomic_DNA"/>
</dbReference>
<dbReference type="OrthoDB" id="2333384at2759"/>
<comment type="caution">
    <text evidence="2">The sequence shown here is derived from an EMBL/GenBank/DDBJ whole genome shotgun (WGS) entry which is preliminary data.</text>
</comment>
<protein>
    <submittedName>
        <fullName evidence="2">Uncharacterized protein</fullName>
    </submittedName>
</protein>
<evidence type="ECO:0000256" key="1">
    <source>
        <dbReference type="SAM" id="MobiDB-lite"/>
    </source>
</evidence>
<gene>
    <name evidence="2" type="ORF">P879_04282</name>
</gene>
<dbReference type="Proteomes" id="UP000699462">
    <property type="component" value="Unassembled WGS sequence"/>
</dbReference>
<name>A0A8T0DY32_9TREM</name>
<proteinExistence type="predicted"/>
<organism evidence="2 3">
    <name type="scientific">Paragonimus westermani</name>
    <dbReference type="NCBI Taxonomy" id="34504"/>
    <lineage>
        <taxon>Eukaryota</taxon>
        <taxon>Metazoa</taxon>
        <taxon>Spiralia</taxon>
        <taxon>Lophotrochozoa</taxon>
        <taxon>Platyhelminthes</taxon>
        <taxon>Trematoda</taxon>
        <taxon>Digenea</taxon>
        <taxon>Plagiorchiida</taxon>
        <taxon>Troglotremata</taxon>
        <taxon>Troglotrematidae</taxon>
        <taxon>Paragonimus</taxon>
    </lineage>
</organism>
<sequence>MVQQQTDLFHNTDDSSSGSDQDSPIEDAVQLHVSSRRQPTCGNGRGDKPCLLRKWLGRWLRGSVTDLNKPAAKRIQQQPIGFTQPSTGRHSLQNSTRQEVEQVTFATKLRRLFKKSRANISTLSELQNQSAKIHHCSDNPYLLPATWLSRNHTADFGNYPCSNLGAQTGYAVSCRLTTSSSQLVPGESLTARLTLLVEDPFALILLPVSPQHPCNLRWCARYSGVHANSSSRFWSPLAKAFVSYFLEDSVEKETKISGQQSQRIWWNGACKQPYRIFIVLRQLVTYKDWTNHVIAEEERDVYNGEMENKQHSPEQHLLRVVLEHVFIIPPLTPSRLEGTRCIDVSYT</sequence>
<evidence type="ECO:0000313" key="2">
    <source>
        <dbReference type="EMBL" id="KAF8571617.1"/>
    </source>
</evidence>
<evidence type="ECO:0000313" key="3">
    <source>
        <dbReference type="Proteomes" id="UP000699462"/>
    </source>
</evidence>
<reference evidence="2 3" key="1">
    <citation type="submission" date="2019-07" db="EMBL/GenBank/DDBJ databases">
        <title>Annotation for the trematode Paragonimus westermani.</title>
        <authorList>
            <person name="Choi Y.-J."/>
        </authorList>
    </citation>
    <scope>NUCLEOTIDE SEQUENCE [LARGE SCALE GENOMIC DNA]</scope>
    <source>
        <strain evidence="2">180907_Pwestermani</strain>
    </source>
</reference>
<feature type="non-terminal residue" evidence="2">
    <location>
        <position position="1"/>
    </location>
</feature>